<evidence type="ECO:0000313" key="3">
    <source>
        <dbReference type="Proteomes" id="UP001432322"/>
    </source>
</evidence>
<feature type="region of interest" description="Disordered" evidence="1">
    <location>
        <begin position="41"/>
        <end position="68"/>
    </location>
</feature>
<evidence type="ECO:0000256" key="1">
    <source>
        <dbReference type="SAM" id="MobiDB-lite"/>
    </source>
</evidence>
<dbReference type="Proteomes" id="UP001432322">
    <property type="component" value="Unassembled WGS sequence"/>
</dbReference>
<protein>
    <submittedName>
        <fullName evidence="2">Uncharacterized protein</fullName>
    </submittedName>
</protein>
<organism evidence="2 3">
    <name type="scientific">Pristionchus fissidentatus</name>
    <dbReference type="NCBI Taxonomy" id="1538716"/>
    <lineage>
        <taxon>Eukaryota</taxon>
        <taxon>Metazoa</taxon>
        <taxon>Ecdysozoa</taxon>
        <taxon>Nematoda</taxon>
        <taxon>Chromadorea</taxon>
        <taxon>Rhabditida</taxon>
        <taxon>Rhabditina</taxon>
        <taxon>Diplogasteromorpha</taxon>
        <taxon>Diplogasteroidea</taxon>
        <taxon>Neodiplogasteridae</taxon>
        <taxon>Pristionchus</taxon>
    </lineage>
</organism>
<dbReference type="AlphaFoldDB" id="A0AAV5WXC8"/>
<sequence length="90" mass="9984">FRKSSWKSEKSLPVSDVIVAMVRKAKTKFEQTMTPAMLDKMGAGRIGGEDEGIDPLQESSDGSPPPCKKCKLTEYDHQGTVKHYLDTLRA</sequence>
<dbReference type="EMBL" id="BTSY01000006">
    <property type="protein sequence ID" value="GMT34269.1"/>
    <property type="molecule type" value="Genomic_DNA"/>
</dbReference>
<reference evidence="2" key="1">
    <citation type="submission" date="2023-10" db="EMBL/GenBank/DDBJ databases">
        <title>Genome assembly of Pristionchus species.</title>
        <authorList>
            <person name="Yoshida K."/>
            <person name="Sommer R.J."/>
        </authorList>
    </citation>
    <scope>NUCLEOTIDE SEQUENCE</scope>
    <source>
        <strain evidence="2">RS5133</strain>
    </source>
</reference>
<feature type="non-terminal residue" evidence="2">
    <location>
        <position position="1"/>
    </location>
</feature>
<gene>
    <name evidence="2" type="ORF">PFISCL1PPCAC_25566</name>
</gene>
<keyword evidence="3" id="KW-1185">Reference proteome</keyword>
<comment type="caution">
    <text evidence="2">The sequence shown here is derived from an EMBL/GenBank/DDBJ whole genome shotgun (WGS) entry which is preliminary data.</text>
</comment>
<name>A0AAV5WXC8_9BILA</name>
<accession>A0AAV5WXC8</accession>
<evidence type="ECO:0000313" key="2">
    <source>
        <dbReference type="EMBL" id="GMT34269.1"/>
    </source>
</evidence>
<proteinExistence type="predicted"/>